<evidence type="ECO:0000313" key="11">
    <source>
        <dbReference type="Proteomes" id="UP001497382"/>
    </source>
</evidence>
<dbReference type="PANTHER" id="PTHR45859">
    <property type="entry name" value="TRANSLATION INITIATION FACTOR EIF-2B SUBUNIT BETA"/>
    <property type="match status" value="1"/>
</dbReference>
<comment type="subcellular location">
    <subcellularLocation>
        <location evidence="1">Cytoplasm</location>
        <location evidence="1">Cytosol</location>
    </subcellularLocation>
</comment>
<evidence type="ECO:0000256" key="3">
    <source>
        <dbReference type="ARBA" id="ARBA00022490"/>
    </source>
</evidence>
<dbReference type="Proteomes" id="UP001497382">
    <property type="component" value="Unassembled WGS sequence"/>
</dbReference>
<evidence type="ECO:0000256" key="4">
    <source>
        <dbReference type="ARBA" id="ARBA00022540"/>
    </source>
</evidence>
<dbReference type="AlphaFoldDB" id="A0AAV1ZAY2"/>
<dbReference type="GO" id="GO:0005829">
    <property type="term" value="C:cytosol"/>
    <property type="evidence" value="ECO:0007669"/>
    <property type="project" value="UniProtKB-SubCell"/>
</dbReference>
<dbReference type="GO" id="GO:0005085">
    <property type="term" value="F:guanyl-nucleotide exchange factor activity"/>
    <property type="evidence" value="ECO:0007669"/>
    <property type="project" value="TreeGrafter"/>
</dbReference>
<dbReference type="EMBL" id="CAXIEN010000036">
    <property type="protein sequence ID" value="CAL1268894.1"/>
    <property type="molecule type" value="Genomic_DNA"/>
</dbReference>
<evidence type="ECO:0000256" key="6">
    <source>
        <dbReference type="ARBA" id="ARBA00044122"/>
    </source>
</evidence>
<evidence type="ECO:0000256" key="1">
    <source>
        <dbReference type="ARBA" id="ARBA00004514"/>
    </source>
</evidence>
<keyword evidence="3" id="KW-0963">Cytoplasm</keyword>
<accession>A0AAV1ZAY2</accession>
<evidence type="ECO:0000256" key="8">
    <source>
        <dbReference type="ARBA" id="ARBA00046432"/>
    </source>
</evidence>
<dbReference type="InterPro" id="IPR042529">
    <property type="entry name" value="IF_2B-like_C"/>
</dbReference>
<reference evidence="10 11" key="1">
    <citation type="submission" date="2024-04" db="EMBL/GenBank/DDBJ databases">
        <authorList>
            <person name="Rising A."/>
            <person name="Reimegard J."/>
            <person name="Sonavane S."/>
            <person name="Akerstrom W."/>
            <person name="Nylinder S."/>
            <person name="Hedman E."/>
            <person name="Kallberg Y."/>
        </authorList>
    </citation>
    <scope>NUCLEOTIDE SEQUENCE [LARGE SCALE GENOMIC DNA]</scope>
</reference>
<sequence length="363" mass="40822">MVVIFARSEQEATTEEVQFDMNKSIKDFLLNLKKKNIKLSSEIASETIKLLERIITNSEWETAKDLMQIIRDTGKTLTRPFYVHTVVGNMVKRTLKIIRDEYLNAVCGKIEDYDVQESLQKMVSAQEDEEMDYSEKVNSLKKSISANLRELMEECERSPEVIAMQSEEHIHSDEVILTFGYSRTVEKFLKAAAKRICNVIVVQGGRKLGVLEMAKSLTESGIKVTLISSACMLPIMPHVNKVIVGAHCVMGNGGLKAVCGVHPLALAAEHHSVPFYVLAPVFKLTPQYVSSSDQEGFNHDLPPEELIGFEDIDLFRGVEVVNPAYDYVPPDKITLIIFNTGGNSPSYAYRPLKELYHPDDHEL</sequence>
<dbReference type="InterPro" id="IPR037171">
    <property type="entry name" value="NagB/RpiA_transferase-like"/>
</dbReference>
<proteinExistence type="inferred from homology"/>
<keyword evidence="5" id="KW-0648">Protein biosynthesis</keyword>
<comment type="subunit">
    <text evidence="8">Component of the translation initiation factor 2B (eIF2B) complex which is a heterodecamer of two sets of five different subunits: alpha, beta, gamma, delta and epsilon. Subunits alpha, beta and delta comprise a regulatory subcomplex and subunits epsilon and gamma comprise a catalytic subcomplex. Within the complex, the hexameric regulatory complex resides at the center, with the two heterodimeric catalytic subcomplexes bound on opposite sides.</text>
</comment>
<comment type="caution">
    <text evidence="10">The sequence shown here is derived from an EMBL/GenBank/DDBJ whole genome shotgun (WGS) entry which is preliminary data.</text>
</comment>
<protein>
    <recommendedName>
        <fullName evidence="6">Translation initiation factor eIF2B subunit beta</fullName>
    </recommendedName>
    <alternativeName>
        <fullName evidence="7">eIF2B GDP-GTP exchange factor subunit beta</fullName>
    </alternativeName>
</protein>
<evidence type="ECO:0000256" key="7">
    <source>
        <dbReference type="ARBA" id="ARBA00044228"/>
    </source>
</evidence>
<dbReference type="SUPFAM" id="SSF100950">
    <property type="entry name" value="NagB/RpiA/CoA transferase-like"/>
    <property type="match status" value="1"/>
</dbReference>
<keyword evidence="11" id="KW-1185">Reference proteome</keyword>
<evidence type="ECO:0000256" key="5">
    <source>
        <dbReference type="ARBA" id="ARBA00022917"/>
    </source>
</evidence>
<gene>
    <name evidence="10" type="ORF">LARSCL_LOCUS4441</name>
</gene>
<dbReference type="InterPro" id="IPR000649">
    <property type="entry name" value="IF-2B-related"/>
</dbReference>
<dbReference type="GO" id="GO:0003743">
    <property type="term" value="F:translation initiation factor activity"/>
    <property type="evidence" value="ECO:0007669"/>
    <property type="project" value="UniProtKB-KW"/>
</dbReference>
<evidence type="ECO:0000313" key="10">
    <source>
        <dbReference type="EMBL" id="CAL1268894.1"/>
    </source>
</evidence>
<dbReference type="Gene3D" id="3.40.50.10470">
    <property type="entry name" value="Translation initiation factor eif-2b, domain 2"/>
    <property type="match status" value="1"/>
</dbReference>
<dbReference type="PANTHER" id="PTHR45859:SF1">
    <property type="entry name" value="TRANSLATION INITIATION FACTOR EIF-2B SUBUNIT BETA"/>
    <property type="match status" value="1"/>
</dbReference>
<comment type="similarity">
    <text evidence="2 9">Belongs to the eIF-2B alpha/beta/delta subunits family.</text>
</comment>
<dbReference type="GO" id="GO:0005851">
    <property type="term" value="C:eukaryotic translation initiation factor 2B complex"/>
    <property type="evidence" value="ECO:0007669"/>
    <property type="project" value="TreeGrafter"/>
</dbReference>
<evidence type="ECO:0000256" key="9">
    <source>
        <dbReference type="RuleBase" id="RU003814"/>
    </source>
</evidence>
<dbReference type="InterPro" id="IPR051855">
    <property type="entry name" value="eIF2B_beta_subunit"/>
</dbReference>
<organism evidence="10 11">
    <name type="scientific">Larinioides sclopetarius</name>
    <dbReference type="NCBI Taxonomy" id="280406"/>
    <lineage>
        <taxon>Eukaryota</taxon>
        <taxon>Metazoa</taxon>
        <taxon>Ecdysozoa</taxon>
        <taxon>Arthropoda</taxon>
        <taxon>Chelicerata</taxon>
        <taxon>Arachnida</taxon>
        <taxon>Araneae</taxon>
        <taxon>Araneomorphae</taxon>
        <taxon>Entelegynae</taxon>
        <taxon>Araneoidea</taxon>
        <taxon>Araneidae</taxon>
        <taxon>Larinioides</taxon>
    </lineage>
</organism>
<keyword evidence="4" id="KW-0396">Initiation factor</keyword>
<name>A0AAV1ZAY2_9ARAC</name>
<evidence type="ECO:0000256" key="2">
    <source>
        <dbReference type="ARBA" id="ARBA00007251"/>
    </source>
</evidence>
<dbReference type="Pfam" id="PF01008">
    <property type="entry name" value="IF-2B"/>
    <property type="match status" value="1"/>
</dbReference>